<dbReference type="AlphaFoldDB" id="A0A919EER0"/>
<protein>
    <submittedName>
        <fullName evidence="2">Gamma-glutamylcyclotransferase</fullName>
    </submittedName>
</protein>
<dbReference type="CDD" id="cd06661">
    <property type="entry name" value="GGCT_like"/>
    <property type="match status" value="1"/>
</dbReference>
<accession>A0A919EER0</accession>
<gene>
    <name evidence="2" type="ORF">GCM10010218_45970</name>
</gene>
<reference evidence="2" key="1">
    <citation type="journal article" date="2014" name="Int. J. Syst. Evol. Microbiol.">
        <title>Complete genome sequence of Corynebacterium casei LMG S-19264T (=DSM 44701T), isolated from a smear-ripened cheese.</title>
        <authorList>
            <consortium name="US DOE Joint Genome Institute (JGI-PGF)"/>
            <person name="Walter F."/>
            <person name="Albersmeier A."/>
            <person name="Kalinowski J."/>
            <person name="Ruckert C."/>
        </authorList>
    </citation>
    <scope>NUCLEOTIDE SEQUENCE</scope>
    <source>
        <strain evidence="2">JCM 4059</strain>
    </source>
</reference>
<reference evidence="2" key="2">
    <citation type="submission" date="2020-09" db="EMBL/GenBank/DDBJ databases">
        <authorList>
            <person name="Sun Q."/>
            <person name="Ohkuma M."/>
        </authorList>
    </citation>
    <scope>NUCLEOTIDE SEQUENCE</scope>
    <source>
        <strain evidence="2">JCM 4059</strain>
    </source>
</reference>
<sequence length="148" mass="16148">MNEGDGGRGGTPARLPVFVYGTLRPGRCNHDRFLGGRTVAEVPARMRDVVLYEGPGYPYAVARPGGEVRGELVTVDPERYEEVLAALDVLEGCRPGDPGRSLYDRVVREALVEDGGAVRAWVYLAAERVARRLRLSGTLVRGGEWPGR</sequence>
<dbReference type="InterPro" id="IPR036568">
    <property type="entry name" value="GGCT-like_sf"/>
</dbReference>
<dbReference type="EMBL" id="BNBD01000010">
    <property type="protein sequence ID" value="GHF59294.1"/>
    <property type="molecule type" value="Genomic_DNA"/>
</dbReference>
<dbReference type="Pfam" id="PF06094">
    <property type="entry name" value="GGACT"/>
    <property type="match status" value="1"/>
</dbReference>
<proteinExistence type="predicted"/>
<dbReference type="SUPFAM" id="SSF110857">
    <property type="entry name" value="Gamma-glutamyl cyclotransferase-like"/>
    <property type="match status" value="1"/>
</dbReference>
<evidence type="ECO:0000259" key="1">
    <source>
        <dbReference type="Pfam" id="PF06094"/>
    </source>
</evidence>
<evidence type="ECO:0000313" key="2">
    <source>
        <dbReference type="EMBL" id="GHF59294.1"/>
    </source>
</evidence>
<feature type="domain" description="Gamma-glutamylcyclotransferase AIG2-like" evidence="1">
    <location>
        <begin position="17"/>
        <end position="145"/>
    </location>
</feature>
<keyword evidence="3" id="KW-1185">Reference proteome</keyword>
<dbReference type="InterPro" id="IPR013024">
    <property type="entry name" value="GGCT-like"/>
</dbReference>
<comment type="caution">
    <text evidence="2">The sequence shown here is derived from an EMBL/GenBank/DDBJ whole genome shotgun (WGS) entry which is preliminary data.</text>
</comment>
<name>A0A919EER0_9ACTN</name>
<dbReference type="InterPro" id="IPR009288">
    <property type="entry name" value="AIG2-like_dom"/>
</dbReference>
<dbReference type="RefSeq" id="WP_229891375.1">
    <property type="nucleotide sequence ID" value="NZ_BNBD01000010.1"/>
</dbReference>
<dbReference type="Gene3D" id="3.10.490.10">
    <property type="entry name" value="Gamma-glutamyl cyclotransferase-like"/>
    <property type="match status" value="1"/>
</dbReference>
<dbReference type="Proteomes" id="UP000638313">
    <property type="component" value="Unassembled WGS sequence"/>
</dbReference>
<evidence type="ECO:0000313" key="3">
    <source>
        <dbReference type="Proteomes" id="UP000638313"/>
    </source>
</evidence>
<organism evidence="2 3">
    <name type="scientific">Streptomyces mashuensis</name>
    <dbReference type="NCBI Taxonomy" id="33904"/>
    <lineage>
        <taxon>Bacteria</taxon>
        <taxon>Bacillati</taxon>
        <taxon>Actinomycetota</taxon>
        <taxon>Actinomycetes</taxon>
        <taxon>Kitasatosporales</taxon>
        <taxon>Streptomycetaceae</taxon>
        <taxon>Streptomyces</taxon>
    </lineage>
</organism>